<dbReference type="STRING" id="150033.RV14_GL000517"/>
<evidence type="ECO:0000313" key="2">
    <source>
        <dbReference type="Proteomes" id="UP000182152"/>
    </source>
</evidence>
<dbReference type="AlphaFoldDB" id="A0A1L8WIE1"/>
<proteinExistence type="predicted"/>
<comment type="caution">
    <text evidence="1">The sequence shown here is derived from an EMBL/GenBank/DDBJ whole genome shotgun (WGS) entry which is preliminary data.</text>
</comment>
<reference evidence="1 2" key="1">
    <citation type="submission" date="2014-12" db="EMBL/GenBank/DDBJ databases">
        <title>Draft genome sequences of 29 type strains of Enterococci.</title>
        <authorList>
            <person name="Zhong Z."/>
            <person name="Sun Z."/>
            <person name="Liu W."/>
            <person name="Zhang W."/>
            <person name="Zhang H."/>
        </authorList>
    </citation>
    <scope>NUCLEOTIDE SEQUENCE [LARGE SCALE GENOMIC DNA]</scope>
    <source>
        <strain evidence="1 2">DSM 15687</strain>
    </source>
</reference>
<sequence length="42" mass="4822">MNFHYYLLINQAAGSGIGKKTAEKIIPLLDQKKLIYSVYYSK</sequence>
<evidence type="ECO:0000313" key="1">
    <source>
        <dbReference type="EMBL" id="OJG80775.1"/>
    </source>
</evidence>
<accession>A0A1L8WIE1</accession>
<organism evidence="1 2">
    <name type="scientific">Enterococcus ratti</name>
    <dbReference type="NCBI Taxonomy" id="150033"/>
    <lineage>
        <taxon>Bacteria</taxon>
        <taxon>Bacillati</taxon>
        <taxon>Bacillota</taxon>
        <taxon>Bacilli</taxon>
        <taxon>Lactobacillales</taxon>
        <taxon>Enterococcaceae</taxon>
        <taxon>Enterococcus</taxon>
    </lineage>
</organism>
<keyword evidence="2" id="KW-1185">Reference proteome</keyword>
<gene>
    <name evidence="1" type="ORF">RV14_GL000517</name>
</gene>
<dbReference type="Proteomes" id="UP000182152">
    <property type="component" value="Unassembled WGS sequence"/>
</dbReference>
<dbReference type="EMBL" id="JXLB01000013">
    <property type="protein sequence ID" value="OJG80775.1"/>
    <property type="molecule type" value="Genomic_DNA"/>
</dbReference>
<name>A0A1L8WIE1_9ENTE</name>
<protein>
    <submittedName>
        <fullName evidence="1">Uncharacterized protein</fullName>
    </submittedName>
</protein>